<dbReference type="EMBL" id="CM044705">
    <property type="protein sequence ID" value="KAI5663232.1"/>
    <property type="molecule type" value="Genomic_DNA"/>
</dbReference>
<evidence type="ECO:0000313" key="2">
    <source>
        <dbReference type="Proteomes" id="UP001060085"/>
    </source>
</evidence>
<organism evidence="1 2">
    <name type="scientific">Catharanthus roseus</name>
    <name type="common">Madagascar periwinkle</name>
    <name type="synonym">Vinca rosea</name>
    <dbReference type="NCBI Taxonomy" id="4058"/>
    <lineage>
        <taxon>Eukaryota</taxon>
        <taxon>Viridiplantae</taxon>
        <taxon>Streptophyta</taxon>
        <taxon>Embryophyta</taxon>
        <taxon>Tracheophyta</taxon>
        <taxon>Spermatophyta</taxon>
        <taxon>Magnoliopsida</taxon>
        <taxon>eudicotyledons</taxon>
        <taxon>Gunneridae</taxon>
        <taxon>Pentapetalae</taxon>
        <taxon>asterids</taxon>
        <taxon>lamiids</taxon>
        <taxon>Gentianales</taxon>
        <taxon>Apocynaceae</taxon>
        <taxon>Rauvolfioideae</taxon>
        <taxon>Vinceae</taxon>
        <taxon>Catharanthinae</taxon>
        <taxon>Catharanthus</taxon>
    </lineage>
</organism>
<proteinExistence type="predicted"/>
<keyword evidence="2" id="KW-1185">Reference proteome</keyword>
<dbReference type="Proteomes" id="UP001060085">
    <property type="component" value="Linkage Group LG05"/>
</dbReference>
<gene>
    <name evidence="1" type="ORF">M9H77_22555</name>
</gene>
<evidence type="ECO:0000313" key="1">
    <source>
        <dbReference type="EMBL" id="KAI5663232.1"/>
    </source>
</evidence>
<comment type="caution">
    <text evidence="1">The sequence shown here is derived from an EMBL/GenBank/DDBJ whole genome shotgun (WGS) entry which is preliminary data.</text>
</comment>
<protein>
    <submittedName>
        <fullName evidence="1">Uncharacterized protein</fullName>
    </submittedName>
</protein>
<name>A0ACC0AS10_CATRO</name>
<sequence>MGFKCSFLVGWLDPCHVLVCFDPEGNYMRFWMKEIWTFQDYPLRVFKWTPKFQLMAESSILLVWVNFEGLLIHFFNKAPLFSIATTVGNPLKVPTTNFTRSNIVEFALRLTYLSLFPNGYGLRIVAGNNEMKGKKTIVSNAIAPLFEVVYDAPLKAHEDESLKMENSHRVGVSVYPQMLAESIINNLTSEAVRKEDRTQKGLASPSLAEEFVAWIPVEGEA</sequence>
<reference evidence="2" key="1">
    <citation type="journal article" date="2023" name="Nat. Plants">
        <title>Single-cell RNA sequencing provides a high-resolution roadmap for understanding the multicellular compartmentation of specialized metabolism.</title>
        <authorList>
            <person name="Sun S."/>
            <person name="Shen X."/>
            <person name="Li Y."/>
            <person name="Li Y."/>
            <person name="Wang S."/>
            <person name="Li R."/>
            <person name="Zhang H."/>
            <person name="Shen G."/>
            <person name="Guo B."/>
            <person name="Wei J."/>
            <person name="Xu J."/>
            <person name="St-Pierre B."/>
            <person name="Chen S."/>
            <person name="Sun C."/>
        </authorList>
    </citation>
    <scope>NUCLEOTIDE SEQUENCE [LARGE SCALE GENOMIC DNA]</scope>
</reference>
<accession>A0ACC0AS10</accession>